<dbReference type="GO" id="GO:0005948">
    <property type="term" value="C:acetolactate synthase complex"/>
    <property type="evidence" value="ECO:0007669"/>
    <property type="project" value="TreeGrafter"/>
</dbReference>
<evidence type="ECO:0000313" key="4">
    <source>
        <dbReference type="EMBL" id="QSZ32904.1"/>
    </source>
</evidence>
<dbReference type="Pfam" id="PF02775">
    <property type="entry name" value="TPP_enzyme_C"/>
    <property type="match status" value="1"/>
</dbReference>
<comment type="similarity">
    <text evidence="1">Belongs to the TPP enzyme family.</text>
</comment>
<feature type="region of interest" description="Disordered" evidence="2">
    <location>
        <begin position="31"/>
        <end position="63"/>
    </location>
</feature>
<dbReference type="PANTHER" id="PTHR18968:SF164">
    <property type="entry name" value="PYRUVATE DECARBOXYLASE"/>
    <property type="match status" value="1"/>
</dbReference>
<dbReference type="EMBL" id="CP063407">
    <property type="protein sequence ID" value="QSZ32904.1"/>
    <property type="molecule type" value="Genomic_DNA"/>
</dbReference>
<dbReference type="GO" id="GO:0050660">
    <property type="term" value="F:flavin adenine dinucleotide binding"/>
    <property type="evidence" value="ECO:0007669"/>
    <property type="project" value="TreeGrafter"/>
</dbReference>
<protein>
    <recommendedName>
        <fullName evidence="3">Thiamine pyrophosphate enzyme TPP-binding domain-containing protein</fullName>
    </recommendedName>
</protein>
<dbReference type="InterPro" id="IPR011766">
    <property type="entry name" value="TPP_enzyme_TPP-bd"/>
</dbReference>
<feature type="compositionally biased region" description="Pro residues" evidence="2">
    <location>
        <begin position="1"/>
        <end position="10"/>
    </location>
</feature>
<evidence type="ECO:0000259" key="3">
    <source>
        <dbReference type="Pfam" id="PF02775"/>
    </source>
</evidence>
<gene>
    <name evidence="4" type="ORF">DSL72_002485</name>
</gene>
<dbReference type="CDD" id="cd07035">
    <property type="entry name" value="TPP_PYR_POX_like"/>
    <property type="match status" value="1"/>
</dbReference>
<organism evidence="4 5">
    <name type="scientific">Monilinia vaccinii-corymbosi</name>
    <dbReference type="NCBI Taxonomy" id="61207"/>
    <lineage>
        <taxon>Eukaryota</taxon>
        <taxon>Fungi</taxon>
        <taxon>Dikarya</taxon>
        <taxon>Ascomycota</taxon>
        <taxon>Pezizomycotina</taxon>
        <taxon>Leotiomycetes</taxon>
        <taxon>Helotiales</taxon>
        <taxon>Sclerotiniaceae</taxon>
        <taxon>Monilinia</taxon>
    </lineage>
</organism>
<dbReference type="GO" id="GO:0003984">
    <property type="term" value="F:acetolactate synthase activity"/>
    <property type="evidence" value="ECO:0007669"/>
    <property type="project" value="TreeGrafter"/>
</dbReference>
<dbReference type="AlphaFoldDB" id="A0A8A3PCS3"/>
<feature type="region of interest" description="Disordered" evidence="2">
    <location>
        <begin position="1"/>
        <end position="20"/>
    </location>
</feature>
<proteinExistence type="inferred from homology"/>
<dbReference type="GO" id="GO:0030976">
    <property type="term" value="F:thiamine pyrophosphate binding"/>
    <property type="evidence" value="ECO:0007669"/>
    <property type="project" value="InterPro"/>
</dbReference>
<dbReference type="GO" id="GO:0005739">
    <property type="term" value="C:mitochondrion"/>
    <property type="evidence" value="ECO:0007669"/>
    <property type="project" value="TreeGrafter"/>
</dbReference>
<dbReference type="SUPFAM" id="SSF52518">
    <property type="entry name" value="Thiamin diphosphate-binding fold (THDP-binding)"/>
    <property type="match status" value="2"/>
</dbReference>
<dbReference type="Gene3D" id="3.40.50.970">
    <property type="match status" value="2"/>
</dbReference>
<evidence type="ECO:0000256" key="1">
    <source>
        <dbReference type="ARBA" id="ARBA00007812"/>
    </source>
</evidence>
<reference evidence="4" key="1">
    <citation type="submission" date="2020-10" db="EMBL/GenBank/DDBJ databases">
        <title>Genome Sequence of Monilinia vaccinii-corymbosi Sheds Light on Mummy Berry Disease Infection of Blueberry and Mating Type.</title>
        <authorList>
            <person name="Yow A.G."/>
            <person name="Zhang Y."/>
            <person name="Bansal K."/>
            <person name="Eacker S.M."/>
            <person name="Sullivan S."/>
            <person name="Liachko I."/>
            <person name="Cubeta M.A."/>
            <person name="Rollins J.A."/>
            <person name="Ashrafi H."/>
        </authorList>
    </citation>
    <scope>NUCLEOTIDE SEQUENCE</scope>
    <source>
        <strain evidence="4">RL-1</strain>
    </source>
</reference>
<keyword evidence="5" id="KW-1185">Reference proteome</keyword>
<dbReference type="OrthoDB" id="2867507at2759"/>
<dbReference type="GO" id="GO:0009099">
    <property type="term" value="P:L-valine biosynthetic process"/>
    <property type="evidence" value="ECO:0007669"/>
    <property type="project" value="TreeGrafter"/>
</dbReference>
<accession>A0A8A3PCS3</accession>
<feature type="compositionally biased region" description="Basic residues" evidence="2">
    <location>
        <begin position="48"/>
        <end position="63"/>
    </location>
</feature>
<evidence type="ECO:0000313" key="5">
    <source>
        <dbReference type="Proteomes" id="UP000672032"/>
    </source>
</evidence>
<dbReference type="Proteomes" id="UP000672032">
    <property type="component" value="Chromosome 3"/>
</dbReference>
<sequence length="465" mass="50128">MLPSKPPPSLPSTSDSRIQELSISPDLDVSAFHGGRLGPRNRAPPSCHRARRRRDASPRRRHAQCQHGARSILIFAGLCPYSEAGSLLGARTEYQHWLQDAPDQKSIVRQYCRYVGEFRTAETVKQTVARALQFAKSDPKGPVYLAGAREVMAESLESRKLDVGKYGPTGPGALPLSAVRTIVQALLEAKSPLVITGYSGRNHSCPDQLVQLSDLIQSLQINEYLKISSRITKASPVYEERERLRVEKHKKRPSSIAALAISSPDRSLDIHHVGATLRDAVPKDTVFVVEAATCAMALSDQLQVNTPGSWLNSGGAGLGWSGGAAMGVKLAYDAAGTPKFVCQVVGDGTYLFSVPGSVYWTASSTITIVARHFGWNAPHQSHKLVHLEGAGSRASNKDMYISLEPSPDYSGIAKAAAGENFGSLKGSLYAAKVANTEDLNRVLDEAVKEVRTGRGAVVEVVLNVD</sequence>
<dbReference type="PANTHER" id="PTHR18968">
    <property type="entry name" value="THIAMINE PYROPHOSPHATE ENZYMES"/>
    <property type="match status" value="1"/>
</dbReference>
<dbReference type="GO" id="GO:0009097">
    <property type="term" value="P:isoleucine biosynthetic process"/>
    <property type="evidence" value="ECO:0007669"/>
    <property type="project" value="TreeGrafter"/>
</dbReference>
<dbReference type="InterPro" id="IPR029061">
    <property type="entry name" value="THDP-binding"/>
</dbReference>
<feature type="domain" description="Thiamine pyrophosphate enzyme TPP-binding" evidence="3">
    <location>
        <begin position="293"/>
        <end position="459"/>
    </location>
</feature>
<dbReference type="InterPro" id="IPR045229">
    <property type="entry name" value="TPP_enz"/>
</dbReference>
<name>A0A8A3PCS3_9HELO</name>
<evidence type="ECO:0000256" key="2">
    <source>
        <dbReference type="SAM" id="MobiDB-lite"/>
    </source>
</evidence>